<accession>A0A2V1DIF0</accession>
<evidence type="ECO:0000313" key="7">
    <source>
        <dbReference type="EMBL" id="PVH97976.1"/>
    </source>
</evidence>
<keyword evidence="4" id="KW-0560">Oxidoreductase</keyword>
<dbReference type="Proteomes" id="UP000244855">
    <property type="component" value="Unassembled WGS sequence"/>
</dbReference>
<dbReference type="Gene3D" id="3.30.465.10">
    <property type="match status" value="1"/>
</dbReference>
<keyword evidence="3" id="KW-0274">FAD</keyword>
<dbReference type="EMBL" id="KZ805424">
    <property type="protein sequence ID" value="PVH97976.1"/>
    <property type="molecule type" value="Genomic_DNA"/>
</dbReference>
<dbReference type="InterPro" id="IPR050416">
    <property type="entry name" value="FAD-linked_Oxidoreductase"/>
</dbReference>
<dbReference type="InterPro" id="IPR006094">
    <property type="entry name" value="Oxid_FAD_bind_N"/>
</dbReference>
<dbReference type="Pfam" id="PF01565">
    <property type="entry name" value="FAD_binding_4"/>
    <property type="match status" value="1"/>
</dbReference>
<sequence>MLSSSLFALLTATAVQAIPPNRPLPFDSTFLWSRDVANTRSCQQLASKFPNKLFFPNTPTYANESTDYYSSSALLSPWCVFTPESPQDISGALKILTSTRTKFAVRGGGHMPIEGAANTEEGVLIAMTKINQIEVTQFKGTQVALLGSGNRWGPVYEKLAAQGLTVTGGRYYPVGVGGQPLGGGISYFNSARGWSANTILQYEVVLASGEIVNVNANTNSDLFWALKGGSSNFGIVTKYYMRTFPLTEIYAGFIGNAEANNGQLIDAVASFIGPNGGANDPKAAIDINLFYDSKSGSVTGLSSIFYNGTFSEATALQNFTGMALSTNTASDRSFTSWVDETSSFGKSPNRALWAVISLKSSPEAVRLPGKLYLDAVKAHNATLMKIPNGSFTVTWQPITAEGLVEARRSGGDAIDLDPADGSLLVMLFGASYEGAENEKIVDKFLKDLVKDVEKQAKKLNMYYPFNFVNDAGEWQKTLSLYGKGKSFPKLKAIANKYDKEGVFQKLAAGAFKISDEGRKQ</sequence>
<evidence type="ECO:0000259" key="6">
    <source>
        <dbReference type="PROSITE" id="PS51387"/>
    </source>
</evidence>
<evidence type="ECO:0000256" key="1">
    <source>
        <dbReference type="ARBA" id="ARBA00005466"/>
    </source>
</evidence>
<evidence type="ECO:0000256" key="5">
    <source>
        <dbReference type="SAM" id="SignalP"/>
    </source>
</evidence>
<dbReference type="PANTHER" id="PTHR42973">
    <property type="entry name" value="BINDING OXIDOREDUCTASE, PUTATIVE (AFU_ORTHOLOGUE AFUA_1G17690)-RELATED"/>
    <property type="match status" value="1"/>
</dbReference>
<gene>
    <name evidence="7" type="ORF">DM02DRAFT_673737</name>
</gene>
<dbReference type="InterPro" id="IPR016169">
    <property type="entry name" value="FAD-bd_PCMH_sub2"/>
</dbReference>
<dbReference type="PANTHER" id="PTHR42973:SF53">
    <property type="entry name" value="FAD-BINDING PCMH-TYPE DOMAIN-CONTAINING PROTEIN-RELATED"/>
    <property type="match status" value="1"/>
</dbReference>
<dbReference type="SUPFAM" id="SSF56176">
    <property type="entry name" value="FAD-binding/transporter-associated domain-like"/>
    <property type="match status" value="1"/>
</dbReference>
<comment type="similarity">
    <text evidence="1">Belongs to the oxygen-dependent FAD-linked oxidoreductase family.</text>
</comment>
<dbReference type="AlphaFoldDB" id="A0A2V1DIF0"/>
<proteinExistence type="inferred from homology"/>
<organism evidence="7 8">
    <name type="scientific">Periconia macrospinosa</name>
    <dbReference type="NCBI Taxonomy" id="97972"/>
    <lineage>
        <taxon>Eukaryota</taxon>
        <taxon>Fungi</taxon>
        <taxon>Dikarya</taxon>
        <taxon>Ascomycota</taxon>
        <taxon>Pezizomycotina</taxon>
        <taxon>Dothideomycetes</taxon>
        <taxon>Pleosporomycetidae</taxon>
        <taxon>Pleosporales</taxon>
        <taxon>Massarineae</taxon>
        <taxon>Periconiaceae</taxon>
        <taxon>Periconia</taxon>
    </lineage>
</organism>
<feature type="signal peptide" evidence="5">
    <location>
        <begin position="1"/>
        <end position="17"/>
    </location>
</feature>
<evidence type="ECO:0000256" key="4">
    <source>
        <dbReference type="ARBA" id="ARBA00023002"/>
    </source>
</evidence>
<feature type="chain" id="PRO_5015966303" evidence="5">
    <location>
        <begin position="18"/>
        <end position="520"/>
    </location>
</feature>
<evidence type="ECO:0000256" key="3">
    <source>
        <dbReference type="ARBA" id="ARBA00022827"/>
    </source>
</evidence>
<protein>
    <submittedName>
        <fullName evidence="7">FAD-binding domain-containing protein</fullName>
    </submittedName>
</protein>
<evidence type="ECO:0000256" key="2">
    <source>
        <dbReference type="ARBA" id="ARBA00022630"/>
    </source>
</evidence>
<reference evidence="7 8" key="1">
    <citation type="journal article" date="2018" name="Sci. Rep.">
        <title>Comparative genomics provides insights into the lifestyle and reveals functional heterogeneity of dark septate endophytic fungi.</title>
        <authorList>
            <person name="Knapp D.G."/>
            <person name="Nemeth J.B."/>
            <person name="Barry K."/>
            <person name="Hainaut M."/>
            <person name="Henrissat B."/>
            <person name="Johnson J."/>
            <person name="Kuo A."/>
            <person name="Lim J.H.P."/>
            <person name="Lipzen A."/>
            <person name="Nolan M."/>
            <person name="Ohm R.A."/>
            <person name="Tamas L."/>
            <person name="Grigoriev I.V."/>
            <person name="Spatafora J.W."/>
            <person name="Nagy L.G."/>
            <person name="Kovacs G.M."/>
        </authorList>
    </citation>
    <scope>NUCLEOTIDE SEQUENCE [LARGE SCALE GENOMIC DNA]</scope>
    <source>
        <strain evidence="7 8">DSE2036</strain>
    </source>
</reference>
<dbReference type="GO" id="GO:0071949">
    <property type="term" value="F:FAD binding"/>
    <property type="evidence" value="ECO:0007669"/>
    <property type="project" value="InterPro"/>
</dbReference>
<dbReference type="PROSITE" id="PS51387">
    <property type="entry name" value="FAD_PCMH"/>
    <property type="match status" value="1"/>
</dbReference>
<dbReference type="InterPro" id="IPR036318">
    <property type="entry name" value="FAD-bd_PCMH-like_sf"/>
</dbReference>
<dbReference type="InterPro" id="IPR016166">
    <property type="entry name" value="FAD-bd_PCMH"/>
</dbReference>
<feature type="domain" description="FAD-binding PCMH-type" evidence="6">
    <location>
        <begin position="73"/>
        <end position="246"/>
    </location>
</feature>
<keyword evidence="5" id="KW-0732">Signal</keyword>
<dbReference type="OrthoDB" id="2151789at2759"/>
<evidence type="ECO:0000313" key="8">
    <source>
        <dbReference type="Proteomes" id="UP000244855"/>
    </source>
</evidence>
<keyword evidence="8" id="KW-1185">Reference proteome</keyword>
<dbReference type="STRING" id="97972.A0A2V1DIF0"/>
<name>A0A2V1DIF0_9PLEO</name>
<dbReference type="GO" id="GO:0016491">
    <property type="term" value="F:oxidoreductase activity"/>
    <property type="evidence" value="ECO:0007669"/>
    <property type="project" value="UniProtKB-KW"/>
</dbReference>
<keyword evidence="2" id="KW-0285">Flavoprotein</keyword>